<keyword evidence="1" id="KW-0812">Transmembrane</keyword>
<sequence length="34" mass="3614">MRALETIGYSLLVIGICVATFVVLMGGPKYRGKG</sequence>
<keyword evidence="1" id="KW-1133">Transmembrane helix</keyword>
<proteinExistence type="predicted"/>
<reference evidence="2 3" key="1">
    <citation type="submission" date="2016-11" db="EMBL/GenBank/DDBJ databases">
        <authorList>
            <person name="Jaros S."/>
            <person name="Januszkiewicz K."/>
            <person name="Wedrychowicz H."/>
        </authorList>
    </citation>
    <scope>NUCLEOTIDE SEQUENCE [LARGE SCALE GENOMIC DNA]</scope>
    <source>
        <strain evidence="2 3">CGMCC 4.2025</strain>
    </source>
</reference>
<gene>
    <name evidence="2" type="ORF">SAMN05216499_11768</name>
</gene>
<evidence type="ECO:0000313" key="2">
    <source>
        <dbReference type="EMBL" id="SHM96729.1"/>
    </source>
</evidence>
<feature type="transmembrane region" description="Helical" evidence="1">
    <location>
        <begin position="6"/>
        <end position="27"/>
    </location>
</feature>
<keyword evidence="3" id="KW-1185">Reference proteome</keyword>
<evidence type="ECO:0000313" key="3">
    <source>
        <dbReference type="Proteomes" id="UP000184111"/>
    </source>
</evidence>
<organism evidence="2 3">
    <name type="scientific">Actinacidiphila paucisporea</name>
    <dbReference type="NCBI Taxonomy" id="310782"/>
    <lineage>
        <taxon>Bacteria</taxon>
        <taxon>Bacillati</taxon>
        <taxon>Actinomycetota</taxon>
        <taxon>Actinomycetes</taxon>
        <taxon>Kitasatosporales</taxon>
        <taxon>Streptomycetaceae</taxon>
        <taxon>Actinacidiphila</taxon>
    </lineage>
</organism>
<accession>A0A1M7MZV9</accession>
<dbReference type="AlphaFoldDB" id="A0A1M7MZV9"/>
<protein>
    <submittedName>
        <fullName evidence="2">Uncharacterized protein</fullName>
    </submittedName>
</protein>
<dbReference type="EMBL" id="FRBI01000017">
    <property type="protein sequence ID" value="SHM96729.1"/>
    <property type="molecule type" value="Genomic_DNA"/>
</dbReference>
<dbReference type="Proteomes" id="UP000184111">
    <property type="component" value="Unassembled WGS sequence"/>
</dbReference>
<evidence type="ECO:0000256" key="1">
    <source>
        <dbReference type="SAM" id="Phobius"/>
    </source>
</evidence>
<name>A0A1M7MZV9_9ACTN</name>
<keyword evidence="1" id="KW-0472">Membrane</keyword>